<dbReference type="PANTHER" id="PTHR22852">
    <property type="entry name" value="LETHAL 2 DENTICLELESS PROTEIN RETINOIC ACID-REGULATED NUCLEAR MATRIX-ASSOCIATED PROTEIN"/>
    <property type="match status" value="1"/>
</dbReference>
<evidence type="ECO:0000256" key="2">
    <source>
        <dbReference type="ARBA" id="ARBA00022574"/>
    </source>
</evidence>
<evidence type="ECO:0000313" key="9">
    <source>
        <dbReference type="Proteomes" id="UP001176521"/>
    </source>
</evidence>
<keyword evidence="3" id="KW-0677">Repeat</keyword>
<dbReference type="PROSITE" id="PS50082">
    <property type="entry name" value="WD_REPEATS_2"/>
    <property type="match status" value="1"/>
</dbReference>
<feature type="compositionally biased region" description="Acidic residues" evidence="7">
    <location>
        <begin position="493"/>
        <end position="513"/>
    </location>
</feature>
<sequence>MVSVFELAWRHDDVLLASSAPDYTVAIWDVSTQMCTELFSGPKGTARSIQWDPEGAGNLLSCGGRDGAIHLFDRRVRPHERAADSGSGRSSSFEDDMPSPVQPVLSIWGAHTSAASKATAASTTANGTQNSRTFARGRSSRVSVQRGVTALSYLPGRPHCVVSSGCEDGRLRVWDWRAMGASTSAAQSTVAAAEMHLDDDVASDIGALGDRGARRISSRTRRQVLEESDAMNRSHALQAAAEQGMESFHDDIAPGMKRKIRQGGQSSSRQAKATSRKPAARSKATMSSPVEESCDVSRQSSRNQSSHGIASLAVGNNTIFAACTDANIYALNASCLVAGLPATSSIMRQAALPTKALYNSMQRGNTLYAKLALDPQEQILAVGCNSGKVVLYDVKCRAGFDASAGLDLEASTGVVLEGGHLPNSEINGVSWAHGPQGTTLATIADDFTVRTWRPDRAYSQRLAGEGVAPLELDSEEEFEWETRARKVWRGGELDDWDEEGEDRMELDSDEDDCGSPLKGYRASLGSRFAFDSD</sequence>
<protein>
    <submittedName>
        <fullName evidence="8">Uncharacterized protein</fullName>
    </submittedName>
</protein>
<feature type="region of interest" description="Disordered" evidence="7">
    <location>
        <begin position="79"/>
        <end position="98"/>
    </location>
</feature>
<feature type="region of interest" description="Disordered" evidence="7">
    <location>
        <begin position="119"/>
        <end position="141"/>
    </location>
</feature>
<dbReference type="SUPFAM" id="SSF50978">
    <property type="entry name" value="WD40 repeat-like"/>
    <property type="match status" value="1"/>
</dbReference>
<feature type="region of interest" description="Disordered" evidence="7">
    <location>
        <begin position="259"/>
        <end position="302"/>
    </location>
</feature>
<dbReference type="PROSITE" id="PS00678">
    <property type="entry name" value="WD_REPEATS_1"/>
    <property type="match status" value="1"/>
</dbReference>
<dbReference type="Proteomes" id="UP001176521">
    <property type="component" value="Unassembled WGS sequence"/>
</dbReference>
<keyword evidence="4" id="KW-0833">Ubl conjugation pathway</keyword>
<keyword evidence="2 6" id="KW-0853">WD repeat</keyword>
<dbReference type="SMART" id="SM00320">
    <property type="entry name" value="WD40"/>
    <property type="match status" value="4"/>
</dbReference>
<comment type="pathway">
    <text evidence="1">Protein modification; protein ubiquitination.</text>
</comment>
<evidence type="ECO:0000256" key="6">
    <source>
        <dbReference type="PROSITE-ProRule" id="PRU00221"/>
    </source>
</evidence>
<evidence type="ECO:0000256" key="1">
    <source>
        <dbReference type="ARBA" id="ARBA00004906"/>
    </source>
</evidence>
<feature type="compositionally biased region" description="Polar residues" evidence="7">
    <location>
        <begin position="263"/>
        <end position="273"/>
    </location>
</feature>
<comment type="caution">
    <text evidence="8">The sequence shown here is derived from an EMBL/GenBank/DDBJ whole genome shotgun (WGS) entry which is preliminary data.</text>
</comment>
<dbReference type="PANTHER" id="PTHR22852:SF0">
    <property type="entry name" value="DENTICLELESS PROTEIN HOMOLOG"/>
    <property type="match status" value="1"/>
</dbReference>
<dbReference type="InterPro" id="IPR051865">
    <property type="entry name" value="WD-repeat_CDT2_adapter"/>
</dbReference>
<evidence type="ECO:0000256" key="3">
    <source>
        <dbReference type="ARBA" id="ARBA00022737"/>
    </source>
</evidence>
<dbReference type="InterPro" id="IPR001680">
    <property type="entry name" value="WD40_rpt"/>
</dbReference>
<evidence type="ECO:0000256" key="4">
    <source>
        <dbReference type="ARBA" id="ARBA00022786"/>
    </source>
</evidence>
<feature type="compositionally biased region" description="Polar residues" evidence="7">
    <location>
        <begin position="284"/>
        <end position="302"/>
    </location>
</feature>
<dbReference type="GO" id="GO:0030674">
    <property type="term" value="F:protein-macromolecule adaptor activity"/>
    <property type="evidence" value="ECO:0007669"/>
    <property type="project" value="TreeGrafter"/>
</dbReference>
<name>A0AAN6JJU6_9BASI</name>
<gene>
    <name evidence="8" type="ORF">OC842_004128</name>
</gene>
<keyword evidence="9" id="KW-1185">Reference proteome</keyword>
<feature type="region of interest" description="Disordered" evidence="7">
    <location>
        <begin position="491"/>
        <end position="533"/>
    </location>
</feature>
<evidence type="ECO:0000256" key="5">
    <source>
        <dbReference type="ARBA" id="ARBA00038344"/>
    </source>
</evidence>
<dbReference type="EMBL" id="JAPDMQ010000233">
    <property type="protein sequence ID" value="KAK0529794.1"/>
    <property type="molecule type" value="Genomic_DNA"/>
</dbReference>
<dbReference type="GO" id="GO:0005634">
    <property type="term" value="C:nucleus"/>
    <property type="evidence" value="ECO:0007669"/>
    <property type="project" value="TreeGrafter"/>
</dbReference>
<accession>A0AAN6JJU6</accession>
<reference evidence="8" key="1">
    <citation type="journal article" date="2023" name="PhytoFront">
        <title>Draft Genome Resources of Seven Strains of Tilletia horrida, Causal Agent of Kernel Smut of Rice.</title>
        <authorList>
            <person name="Khanal S."/>
            <person name="Antony Babu S."/>
            <person name="Zhou X.G."/>
        </authorList>
    </citation>
    <scope>NUCLEOTIDE SEQUENCE</scope>
    <source>
        <strain evidence="8">TX3</strain>
    </source>
</reference>
<dbReference type="AlphaFoldDB" id="A0AAN6JJU6"/>
<dbReference type="InterPro" id="IPR015943">
    <property type="entry name" value="WD40/YVTN_repeat-like_dom_sf"/>
</dbReference>
<dbReference type="InterPro" id="IPR036322">
    <property type="entry name" value="WD40_repeat_dom_sf"/>
</dbReference>
<feature type="region of interest" description="Disordered" evidence="7">
    <location>
        <begin position="213"/>
        <end position="243"/>
    </location>
</feature>
<comment type="similarity">
    <text evidence="5">Belongs to the WD repeat cdt2 family.</text>
</comment>
<feature type="repeat" description="WD" evidence="6">
    <location>
        <begin position="1"/>
        <end position="38"/>
    </location>
</feature>
<organism evidence="8 9">
    <name type="scientific">Tilletia horrida</name>
    <dbReference type="NCBI Taxonomy" id="155126"/>
    <lineage>
        <taxon>Eukaryota</taxon>
        <taxon>Fungi</taxon>
        <taxon>Dikarya</taxon>
        <taxon>Basidiomycota</taxon>
        <taxon>Ustilaginomycotina</taxon>
        <taxon>Exobasidiomycetes</taxon>
        <taxon>Tilletiales</taxon>
        <taxon>Tilletiaceae</taxon>
        <taxon>Tilletia</taxon>
    </lineage>
</organism>
<dbReference type="Pfam" id="PF00400">
    <property type="entry name" value="WD40"/>
    <property type="match status" value="1"/>
</dbReference>
<dbReference type="GO" id="GO:0043161">
    <property type="term" value="P:proteasome-mediated ubiquitin-dependent protein catabolic process"/>
    <property type="evidence" value="ECO:0007669"/>
    <property type="project" value="TreeGrafter"/>
</dbReference>
<evidence type="ECO:0000256" key="7">
    <source>
        <dbReference type="SAM" id="MobiDB-lite"/>
    </source>
</evidence>
<dbReference type="InterPro" id="IPR019775">
    <property type="entry name" value="WD40_repeat_CS"/>
</dbReference>
<dbReference type="Gene3D" id="2.130.10.10">
    <property type="entry name" value="YVTN repeat-like/Quinoprotein amine dehydrogenase"/>
    <property type="match status" value="2"/>
</dbReference>
<evidence type="ECO:0000313" key="8">
    <source>
        <dbReference type="EMBL" id="KAK0529794.1"/>
    </source>
</evidence>
<proteinExistence type="inferred from homology"/>